<dbReference type="Pfam" id="PF12833">
    <property type="entry name" value="HTH_18"/>
    <property type="match status" value="1"/>
</dbReference>
<dbReference type="SUPFAM" id="SSF46689">
    <property type="entry name" value="Homeodomain-like"/>
    <property type="match status" value="1"/>
</dbReference>
<evidence type="ECO:0000256" key="3">
    <source>
        <dbReference type="ARBA" id="ARBA00023163"/>
    </source>
</evidence>
<keyword evidence="1" id="KW-0805">Transcription regulation</keyword>
<evidence type="ECO:0000313" key="5">
    <source>
        <dbReference type="EMBL" id="MBK1896281.1"/>
    </source>
</evidence>
<dbReference type="Gene3D" id="1.10.10.60">
    <property type="entry name" value="Homeodomain-like"/>
    <property type="match status" value="1"/>
</dbReference>
<sequence length="131" mass="15306">MKKDEKNIRRGEEIAHNYLSLLDKHIQDVISGNTSEFMEVNEIAERMAISHTHLTDTIKKEKGKHPCYFYDTKIIEQIQIMLSESDKSIAEIARIFTYDPSNFSKFFKKLTNLTPGEYRKKNPRKLPKSSP</sequence>
<keyword evidence="6" id="KW-1185">Reference proteome</keyword>
<evidence type="ECO:0000256" key="2">
    <source>
        <dbReference type="ARBA" id="ARBA00023125"/>
    </source>
</evidence>
<evidence type="ECO:0000256" key="1">
    <source>
        <dbReference type="ARBA" id="ARBA00023015"/>
    </source>
</evidence>
<dbReference type="PROSITE" id="PS01124">
    <property type="entry name" value="HTH_ARAC_FAMILY_2"/>
    <property type="match status" value="1"/>
</dbReference>
<dbReference type="EMBL" id="JAENHK010000010">
    <property type="protein sequence ID" value="MBK1896281.1"/>
    <property type="molecule type" value="Genomic_DNA"/>
</dbReference>
<feature type="domain" description="HTH araC/xylS-type" evidence="4">
    <location>
        <begin position="24"/>
        <end position="121"/>
    </location>
</feature>
<dbReference type="PANTHER" id="PTHR43280:SF32">
    <property type="entry name" value="TRANSCRIPTIONAL REGULATORY PROTEIN"/>
    <property type="match status" value="1"/>
</dbReference>
<gene>
    <name evidence="5" type="ORF">JHL15_10995</name>
</gene>
<dbReference type="RefSeq" id="WP_200245743.1">
    <property type="nucleotide sequence ID" value="NZ_JAENHK010000010.1"/>
</dbReference>
<proteinExistence type="predicted"/>
<dbReference type="InterPro" id="IPR009057">
    <property type="entry name" value="Homeodomain-like_sf"/>
</dbReference>
<protein>
    <submittedName>
        <fullName evidence="5">Helix-turn-helix transcriptional regulator</fullName>
    </submittedName>
</protein>
<keyword evidence="3" id="KW-0804">Transcription</keyword>
<dbReference type="PANTHER" id="PTHR43280">
    <property type="entry name" value="ARAC-FAMILY TRANSCRIPTIONAL REGULATOR"/>
    <property type="match status" value="1"/>
</dbReference>
<organism evidence="5 6">
    <name type="scientific">Chryseobacterium paridis</name>
    <dbReference type="NCBI Taxonomy" id="2800328"/>
    <lineage>
        <taxon>Bacteria</taxon>
        <taxon>Pseudomonadati</taxon>
        <taxon>Bacteroidota</taxon>
        <taxon>Flavobacteriia</taxon>
        <taxon>Flavobacteriales</taxon>
        <taxon>Weeksellaceae</taxon>
        <taxon>Chryseobacterium group</taxon>
        <taxon>Chryseobacterium</taxon>
    </lineage>
</organism>
<keyword evidence="2" id="KW-0238">DNA-binding</keyword>
<evidence type="ECO:0000259" key="4">
    <source>
        <dbReference type="PROSITE" id="PS01124"/>
    </source>
</evidence>
<accession>A0ABS1FV28</accession>
<evidence type="ECO:0000313" key="6">
    <source>
        <dbReference type="Proteomes" id="UP000628669"/>
    </source>
</evidence>
<comment type="caution">
    <text evidence="5">The sequence shown here is derived from an EMBL/GenBank/DDBJ whole genome shotgun (WGS) entry which is preliminary data.</text>
</comment>
<dbReference type="InterPro" id="IPR018060">
    <property type="entry name" value="HTH_AraC"/>
</dbReference>
<dbReference type="SMART" id="SM00342">
    <property type="entry name" value="HTH_ARAC"/>
    <property type="match status" value="1"/>
</dbReference>
<dbReference type="Proteomes" id="UP000628669">
    <property type="component" value="Unassembled WGS sequence"/>
</dbReference>
<reference evidence="6" key="1">
    <citation type="submission" date="2021-01" db="EMBL/GenBank/DDBJ databases">
        <title>Genome public.</title>
        <authorList>
            <person name="Liu C."/>
            <person name="Sun Q."/>
        </authorList>
    </citation>
    <scope>NUCLEOTIDE SEQUENCE [LARGE SCALE GENOMIC DNA]</scope>
    <source>
        <strain evidence="6">YIM B02567</strain>
    </source>
</reference>
<name>A0ABS1FV28_9FLAO</name>